<dbReference type="EnsemblPlants" id="KEH23041">
    <property type="protein sequence ID" value="KEH23041"/>
    <property type="gene ID" value="MTR_7g064935"/>
</dbReference>
<reference evidence="2" key="3">
    <citation type="submission" date="2015-04" db="UniProtKB">
        <authorList>
            <consortium name="EnsemblPlants"/>
        </authorList>
    </citation>
    <scope>IDENTIFICATION</scope>
    <source>
        <strain evidence="2">cv. Jemalong A17</strain>
    </source>
</reference>
<keyword evidence="3" id="KW-1185">Reference proteome</keyword>
<dbReference type="EMBL" id="CM001223">
    <property type="protein sequence ID" value="KEH23041.1"/>
    <property type="molecule type" value="Genomic_DNA"/>
</dbReference>
<reference evidence="1 3" key="1">
    <citation type="journal article" date="2011" name="Nature">
        <title>The Medicago genome provides insight into the evolution of rhizobial symbioses.</title>
        <authorList>
            <person name="Young N.D."/>
            <person name="Debelle F."/>
            <person name="Oldroyd G.E."/>
            <person name="Geurts R."/>
            <person name="Cannon S.B."/>
            <person name="Udvardi M.K."/>
            <person name="Benedito V.A."/>
            <person name="Mayer K.F."/>
            <person name="Gouzy J."/>
            <person name="Schoof H."/>
            <person name="Van de Peer Y."/>
            <person name="Proost S."/>
            <person name="Cook D.R."/>
            <person name="Meyers B.C."/>
            <person name="Spannagl M."/>
            <person name="Cheung F."/>
            <person name="De Mita S."/>
            <person name="Krishnakumar V."/>
            <person name="Gundlach H."/>
            <person name="Zhou S."/>
            <person name="Mudge J."/>
            <person name="Bharti A.K."/>
            <person name="Murray J.D."/>
            <person name="Naoumkina M.A."/>
            <person name="Rosen B."/>
            <person name="Silverstein K.A."/>
            <person name="Tang H."/>
            <person name="Rombauts S."/>
            <person name="Zhao P.X."/>
            <person name="Zhou P."/>
            <person name="Barbe V."/>
            <person name="Bardou P."/>
            <person name="Bechner M."/>
            <person name="Bellec A."/>
            <person name="Berger A."/>
            <person name="Berges H."/>
            <person name="Bidwell S."/>
            <person name="Bisseling T."/>
            <person name="Choisne N."/>
            <person name="Couloux A."/>
            <person name="Denny R."/>
            <person name="Deshpande S."/>
            <person name="Dai X."/>
            <person name="Doyle J.J."/>
            <person name="Dudez A.M."/>
            <person name="Farmer A.D."/>
            <person name="Fouteau S."/>
            <person name="Franken C."/>
            <person name="Gibelin C."/>
            <person name="Gish J."/>
            <person name="Goldstein S."/>
            <person name="Gonzalez A.J."/>
            <person name="Green P.J."/>
            <person name="Hallab A."/>
            <person name="Hartog M."/>
            <person name="Hua A."/>
            <person name="Humphray S.J."/>
            <person name="Jeong D.H."/>
            <person name="Jing Y."/>
            <person name="Jocker A."/>
            <person name="Kenton S.M."/>
            <person name="Kim D.J."/>
            <person name="Klee K."/>
            <person name="Lai H."/>
            <person name="Lang C."/>
            <person name="Lin S."/>
            <person name="Macmil S.L."/>
            <person name="Magdelenat G."/>
            <person name="Matthews L."/>
            <person name="McCorrison J."/>
            <person name="Monaghan E.L."/>
            <person name="Mun J.H."/>
            <person name="Najar F.Z."/>
            <person name="Nicholson C."/>
            <person name="Noirot C."/>
            <person name="O'Bleness M."/>
            <person name="Paule C.R."/>
            <person name="Poulain J."/>
            <person name="Prion F."/>
            <person name="Qin B."/>
            <person name="Qu C."/>
            <person name="Retzel E.F."/>
            <person name="Riddle C."/>
            <person name="Sallet E."/>
            <person name="Samain S."/>
            <person name="Samson N."/>
            <person name="Sanders I."/>
            <person name="Saurat O."/>
            <person name="Scarpelli C."/>
            <person name="Schiex T."/>
            <person name="Segurens B."/>
            <person name="Severin A.J."/>
            <person name="Sherrier D.J."/>
            <person name="Shi R."/>
            <person name="Sims S."/>
            <person name="Singer S.R."/>
            <person name="Sinharoy S."/>
            <person name="Sterck L."/>
            <person name="Viollet A."/>
            <person name="Wang B.B."/>
            <person name="Wang K."/>
            <person name="Wang M."/>
            <person name="Wang X."/>
            <person name="Warfsmann J."/>
            <person name="Weissenbach J."/>
            <person name="White D.D."/>
            <person name="White J.D."/>
            <person name="Wiley G.B."/>
            <person name="Wincker P."/>
            <person name="Xing Y."/>
            <person name="Yang L."/>
            <person name="Yao Z."/>
            <person name="Ying F."/>
            <person name="Zhai J."/>
            <person name="Zhou L."/>
            <person name="Zuber A."/>
            <person name="Denarie J."/>
            <person name="Dixon R.A."/>
            <person name="May G.D."/>
            <person name="Schwartz D.C."/>
            <person name="Rogers J."/>
            <person name="Quetier F."/>
            <person name="Town C.D."/>
            <person name="Roe B.A."/>
        </authorList>
    </citation>
    <scope>NUCLEOTIDE SEQUENCE [LARGE SCALE GENOMIC DNA]</scope>
    <source>
        <strain evidence="1">A17</strain>
        <strain evidence="2 3">cv. Jemalong A17</strain>
    </source>
</reference>
<organism evidence="1 3">
    <name type="scientific">Medicago truncatula</name>
    <name type="common">Barrel medic</name>
    <name type="synonym">Medicago tribuloides</name>
    <dbReference type="NCBI Taxonomy" id="3880"/>
    <lineage>
        <taxon>Eukaryota</taxon>
        <taxon>Viridiplantae</taxon>
        <taxon>Streptophyta</taxon>
        <taxon>Embryophyta</taxon>
        <taxon>Tracheophyta</taxon>
        <taxon>Spermatophyta</taxon>
        <taxon>Magnoliopsida</taxon>
        <taxon>eudicotyledons</taxon>
        <taxon>Gunneridae</taxon>
        <taxon>Pentapetalae</taxon>
        <taxon>rosids</taxon>
        <taxon>fabids</taxon>
        <taxon>Fabales</taxon>
        <taxon>Fabaceae</taxon>
        <taxon>Papilionoideae</taxon>
        <taxon>50 kb inversion clade</taxon>
        <taxon>NPAAA clade</taxon>
        <taxon>Hologalegina</taxon>
        <taxon>IRL clade</taxon>
        <taxon>Trifolieae</taxon>
        <taxon>Medicago</taxon>
    </lineage>
</organism>
<name>A0A072U0T2_MEDTR</name>
<sequence>MATYCSIGKWKLSRLFQFCIGDKEEIICILRLRYSYASIVLNLRMQIISSDPNLSSFNKQIHLIGYENSGR</sequence>
<reference evidence="1 3" key="2">
    <citation type="journal article" date="2014" name="BMC Genomics">
        <title>An improved genome release (version Mt4.0) for the model legume Medicago truncatula.</title>
        <authorList>
            <person name="Tang H."/>
            <person name="Krishnakumar V."/>
            <person name="Bidwell S."/>
            <person name="Rosen B."/>
            <person name="Chan A."/>
            <person name="Zhou S."/>
            <person name="Gentzbittel L."/>
            <person name="Childs K.L."/>
            <person name="Yandell M."/>
            <person name="Gundlach H."/>
            <person name="Mayer K.F."/>
            <person name="Schwartz D.C."/>
            <person name="Town C.D."/>
        </authorList>
    </citation>
    <scope>GENOME REANNOTATION</scope>
    <source>
        <strain evidence="1">A17</strain>
        <strain evidence="2 3">cv. Jemalong A17</strain>
    </source>
</reference>
<dbReference type="Proteomes" id="UP000002051">
    <property type="component" value="Unassembled WGS sequence"/>
</dbReference>
<evidence type="ECO:0000313" key="1">
    <source>
        <dbReference type="EMBL" id="KEH23041.1"/>
    </source>
</evidence>
<protein>
    <submittedName>
        <fullName evidence="1 2">Uncharacterized protein</fullName>
    </submittedName>
</protein>
<proteinExistence type="predicted"/>
<dbReference type="HOGENOM" id="CLU_2743875_0_0_1"/>
<dbReference type="AlphaFoldDB" id="A0A072U0T2"/>
<gene>
    <name evidence="1" type="ordered locus">MTR_7g064935</name>
</gene>
<evidence type="ECO:0000313" key="3">
    <source>
        <dbReference type="Proteomes" id="UP000002051"/>
    </source>
</evidence>
<accession>A0A072U0T2</accession>
<evidence type="ECO:0000313" key="2">
    <source>
        <dbReference type="EnsemblPlants" id="KEH23041"/>
    </source>
</evidence>